<dbReference type="EMBL" id="BARV01035573">
    <property type="protein sequence ID" value="GAI57943.1"/>
    <property type="molecule type" value="Genomic_DNA"/>
</dbReference>
<organism evidence="2">
    <name type="scientific">marine sediment metagenome</name>
    <dbReference type="NCBI Taxonomy" id="412755"/>
    <lineage>
        <taxon>unclassified sequences</taxon>
        <taxon>metagenomes</taxon>
        <taxon>ecological metagenomes</taxon>
    </lineage>
</organism>
<protein>
    <recommendedName>
        <fullName evidence="3">Peptide deformylase</fullName>
    </recommendedName>
</protein>
<name>X1PQ06_9ZZZZ</name>
<comment type="similarity">
    <text evidence="1">Belongs to the polypeptide deformylase family.</text>
</comment>
<dbReference type="PRINTS" id="PR01576">
    <property type="entry name" value="PDEFORMYLASE"/>
</dbReference>
<reference evidence="2" key="1">
    <citation type="journal article" date="2014" name="Front. Microbiol.">
        <title>High frequency of phylogenetically diverse reductive dehalogenase-homologous genes in deep subseafloor sedimentary metagenomes.</title>
        <authorList>
            <person name="Kawai M."/>
            <person name="Futagami T."/>
            <person name="Toyoda A."/>
            <person name="Takaki Y."/>
            <person name="Nishi S."/>
            <person name="Hori S."/>
            <person name="Arai W."/>
            <person name="Tsubouchi T."/>
            <person name="Morono Y."/>
            <person name="Uchiyama I."/>
            <person name="Ito T."/>
            <person name="Fujiyama A."/>
            <person name="Inagaki F."/>
            <person name="Takami H."/>
        </authorList>
    </citation>
    <scope>NUCLEOTIDE SEQUENCE</scope>
    <source>
        <strain evidence="2">Expedition CK06-06</strain>
    </source>
</reference>
<dbReference type="SUPFAM" id="SSF56420">
    <property type="entry name" value="Peptide deformylase"/>
    <property type="match status" value="1"/>
</dbReference>
<dbReference type="AlphaFoldDB" id="X1PQ06"/>
<dbReference type="InterPro" id="IPR036821">
    <property type="entry name" value="Peptide_deformylase_sf"/>
</dbReference>
<dbReference type="Gene3D" id="3.90.45.10">
    <property type="entry name" value="Peptide deformylase"/>
    <property type="match status" value="1"/>
</dbReference>
<dbReference type="NCBIfam" id="TIGR00079">
    <property type="entry name" value="pept_deformyl"/>
    <property type="match status" value="1"/>
</dbReference>
<dbReference type="CDD" id="cd00487">
    <property type="entry name" value="Pep_deformylase"/>
    <property type="match status" value="1"/>
</dbReference>
<accession>X1PQ06</accession>
<dbReference type="InterPro" id="IPR023635">
    <property type="entry name" value="Peptide_deformylase"/>
</dbReference>
<dbReference type="GO" id="GO:0042586">
    <property type="term" value="F:peptide deformylase activity"/>
    <property type="evidence" value="ECO:0007669"/>
    <property type="project" value="InterPro"/>
</dbReference>
<dbReference type="NCBIfam" id="NF001159">
    <property type="entry name" value="PRK00150.1-3"/>
    <property type="match status" value="1"/>
</dbReference>
<evidence type="ECO:0000256" key="1">
    <source>
        <dbReference type="ARBA" id="ARBA00010759"/>
    </source>
</evidence>
<evidence type="ECO:0000313" key="2">
    <source>
        <dbReference type="EMBL" id="GAI57943.1"/>
    </source>
</evidence>
<proteinExistence type="inferred from homology"/>
<sequence>MAIRTMRHLPDPVLRQKAKRVSAINSSIQRLIDDMVETMQQANGVGLAAPQVGVSLRVVVVQMPGEEPIAIINPKMVKRAGEREVTEGCLSVPGYAGEIKRSISVTVKGQNQRGKAIRLKATGLMAEALEHELDHLNGILYIDHIESQDKLHKIEPRQGL</sequence>
<dbReference type="Pfam" id="PF01327">
    <property type="entry name" value="Pep_deformylase"/>
    <property type="match status" value="1"/>
</dbReference>
<dbReference type="HAMAP" id="MF_00163">
    <property type="entry name" value="Pep_deformylase"/>
    <property type="match status" value="1"/>
</dbReference>
<dbReference type="PANTHER" id="PTHR10458:SF22">
    <property type="entry name" value="PEPTIDE DEFORMYLASE"/>
    <property type="match status" value="1"/>
</dbReference>
<gene>
    <name evidence="2" type="ORF">S06H3_55479</name>
</gene>
<evidence type="ECO:0008006" key="3">
    <source>
        <dbReference type="Google" id="ProtNLM"/>
    </source>
</evidence>
<dbReference type="PIRSF" id="PIRSF004749">
    <property type="entry name" value="Pep_def"/>
    <property type="match status" value="1"/>
</dbReference>
<dbReference type="PANTHER" id="PTHR10458">
    <property type="entry name" value="PEPTIDE DEFORMYLASE"/>
    <property type="match status" value="1"/>
</dbReference>
<comment type="caution">
    <text evidence="2">The sequence shown here is derived from an EMBL/GenBank/DDBJ whole genome shotgun (WGS) entry which is preliminary data.</text>
</comment>
<feature type="non-terminal residue" evidence="2">
    <location>
        <position position="160"/>
    </location>
</feature>